<dbReference type="InterPro" id="IPR004358">
    <property type="entry name" value="Sig_transdc_His_kin-like_C"/>
</dbReference>
<comment type="caution">
    <text evidence="11">The sequence shown here is derived from an EMBL/GenBank/DDBJ whole genome shotgun (WGS) entry which is preliminary data.</text>
</comment>
<dbReference type="SMART" id="SM00387">
    <property type="entry name" value="HATPase_c"/>
    <property type="match status" value="1"/>
</dbReference>
<keyword evidence="8" id="KW-1133">Transmembrane helix</keyword>
<name>A0ABU5IBC5_9BURK</name>
<evidence type="ECO:0000313" key="12">
    <source>
        <dbReference type="Proteomes" id="UP001293718"/>
    </source>
</evidence>
<dbReference type="Gene3D" id="1.10.287.130">
    <property type="match status" value="1"/>
</dbReference>
<evidence type="ECO:0000256" key="8">
    <source>
        <dbReference type="SAM" id="Phobius"/>
    </source>
</evidence>
<dbReference type="Proteomes" id="UP001293718">
    <property type="component" value="Unassembled WGS sequence"/>
</dbReference>
<dbReference type="InterPro" id="IPR035965">
    <property type="entry name" value="PAS-like_dom_sf"/>
</dbReference>
<dbReference type="Pfam" id="PF00512">
    <property type="entry name" value="HisKA"/>
    <property type="match status" value="1"/>
</dbReference>
<accession>A0ABU5IBC5</accession>
<dbReference type="RefSeq" id="WP_322464963.1">
    <property type="nucleotide sequence ID" value="NZ_JAXOJX010000008.1"/>
</dbReference>
<evidence type="ECO:0000256" key="6">
    <source>
        <dbReference type="PROSITE-ProRule" id="PRU00169"/>
    </source>
</evidence>
<evidence type="ECO:0000256" key="4">
    <source>
        <dbReference type="ARBA" id="ARBA00022679"/>
    </source>
</evidence>
<dbReference type="SMART" id="SM00448">
    <property type="entry name" value="REC"/>
    <property type="match status" value="1"/>
</dbReference>
<keyword evidence="7" id="KW-0175">Coiled coil</keyword>
<keyword evidence="12" id="KW-1185">Reference proteome</keyword>
<dbReference type="SUPFAM" id="SSF52172">
    <property type="entry name" value="CheY-like"/>
    <property type="match status" value="1"/>
</dbReference>
<feature type="transmembrane region" description="Helical" evidence="8">
    <location>
        <begin position="109"/>
        <end position="126"/>
    </location>
</feature>
<evidence type="ECO:0000256" key="7">
    <source>
        <dbReference type="SAM" id="Coils"/>
    </source>
</evidence>
<keyword evidence="8" id="KW-0812">Transmembrane</keyword>
<keyword evidence="8" id="KW-0472">Membrane</keyword>
<keyword evidence="11" id="KW-0067">ATP-binding</keyword>
<dbReference type="EMBL" id="JAXOJX010000008">
    <property type="protein sequence ID" value="MDZ5456401.1"/>
    <property type="molecule type" value="Genomic_DNA"/>
</dbReference>
<evidence type="ECO:0000256" key="1">
    <source>
        <dbReference type="ARBA" id="ARBA00000085"/>
    </source>
</evidence>
<organism evidence="11 12">
    <name type="scientific">Azohydromonas lata</name>
    <dbReference type="NCBI Taxonomy" id="45677"/>
    <lineage>
        <taxon>Bacteria</taxon>
        <taxon>Pseudomonadati</taxon>
        <taxon>Pseudomonadota</taxon>
        <taxon>Betaproteobacteria</taxon>
        <taxon>Burkholderiales</taxon>
        <taxon>Sphaerotilaceae</taxon>
        <taxon>Azohydromonas</taxon>
    </lineage>
</organism>
<evidence type="ECO:0000259" key="9">
    <source>
        <dbReference type="PROSITE" id="PS50109"/>
    </source>
</evidence>
<feature type="transmembrane region" description="Helical" evidence="8">
    <location>
        <begin position="25"/>
        <end position="46"/>
    </location>
</feature>
<dbReference type="Gene3D" id="3.30.565.10">
    <property type="entry name" value="Histidine kinase-like ATPase, C-terminal domain"/>
    <property type="match status" value="1"/>
</dbReference>
<proteinExistence type="predicted"/>
<feature type="domain" description="Histidine kinase" evidence="9">
    <location>
        <begin position="352"/>
        <end position="570"/>
    </location>
</feature>
<dbReference type="Pfam" id="PF02518">
    <property type="entry name" value="HATPase_c"/>
    <property type="match status" value="1"/>
</dbReference>
<dbReference type="GO" id="GO:0005524">
    <property type="term" value="F:ATP binding"/>
    <property type="evidence" value="ECO:0007669"/>
    <property type="project" value="UniProtKB-KW"/>
</dbReference>
<dbReference type="EC" id="2.7.13.3" evidence="2"/>
<dbReference type="SUPFAM" id="SSF47384">
    <property type="entry name" value="Homodimeric domain of signal transducing histidine kinase"/>
    <property type="match status" value="1"/>
</dbReference>
<feature type="transmembrane region" description="Helical" evidence="8">
    <location>
        <begin position="133"/>
        <end position="150"/>
    </location>
</feature>
<dbReference type="Gene3D" id="3.30.450.20">
    <property type="entry name" value="PAS domain"/>
    <property type="match status" value="1"/>
</dbReference>
<dbReference type="Pfam" id="PF00072">
    <property type="entry name" value="Response_reg"/>
    <property type="match status" value="1"/>
</dbReference>
<keyword evidence="3 6" id="KW-0597">Phosphoprotein</keyword>
<dbReference type="InterPro" id="IPR001789">
    <property type="entry name" value="Sig_transdc_resp-reg_receiver"/>
</dbReference>
<feature type="domain" description="Response regulatory" evidence="10">
    <location>
        <begin position="593"/>
        <end position="714"/>
    </location>
</feature>
<keyword evidence="4" id="KW-0808">Transferase</keyword>
<dbReference type="Gene3D" id="3.40.50.2300">
    <property type="match status" value="1"/>
</dbReference>
<sequence>MLGPLVSQPDSKLLRELQNDVRPRVARFFFAAAAAAATGSAALLALPGVELPGVERPALLLAELLLCAVSLHALRSRSGALDAAVCRVCLAALLPIGLIAWLVDRGLQGAGGGLLAVLVCMCGAIASRRTALLVNAMAAVQLGALAWGQWRGALPAHPGQPLVLQVGWQALVLATAAAGGRVLHGVLGLYEDAGKDRGQRFSALLSVAADIYWETDAHWRLTQVLRRGRGGRFTVQPVRLGQPVWEQPSLRLGRAATQALQAELLAQRPLREVEIAWQAGPRALRRLRVSGQPRRDARGRFLGYWGVGRDVTVARRTAAVAEAARERSQRELRQALDQAEAASRAKSAFLANTSHELRTPLNALVGLAQLARVPGVGEDKRQQYLAQMLDSADTLMAVISDILDLSKIEAGKLDIHPQDFDLHALLQRLQRGYAAIARTHGLTLTLDVDPALPTGAHGDPVRLRQVLGNYLSNALKFTEQGTVRLSARRAGADRVRFEVEDSGAGLDEATQARLFQPFIQADDSTTRRHGGTGLGLSICRELAQLMGGEVGVTSAPGRGSRFWCEVPLPAAAAPLAPPAPAPAPSAQALAGVRVLMVEDNFINMTISTAMLQQWGAHVTGVGDGLQALEAVERAQRENRPFQAVLMDMQMPRMGGREATRELRRRFDAQTLPIVALTAAALPAERDEALAAGMNDFLTKPIDAAKLLATLQRVLRV</sequence>
<evidence type="ECO:0000256" key="2">
    <source>
        <dbReference type="ARBA" id="ARBA00012438"/>
    </source>
</evidence>
<keyword evidence="11" id="KW-0547">Nucleotide-binding</keyword>
<evidence type="ECO:0000313" key="11">
    <source>
        <dbReference type="EMBL" id="MDZ5456401.1"/>
    </source>
</evidence>
<dbReference type="PROSITE" id="PS50109">
    <property type="entry name" value="HIS_KIN"/>
    <property type="match status" value="1"/>
</dbReference>
<evidence type="ECO:0000256" key="3">
    <source>
        <dbReference type="ARBA" id="ARBA00022553"/>
    </source>
</evidence>
<dbReference type="CDD" id="cd16922">
    <property type="entry name" value="HATPase_EvgS-ArcB-TorS-like"/>
    <property type="match status" value="1"/>
</dbReference>
<dbReference type="PRINTS" id="PR00344">
    <property type="entry name" value="BCTRLSENSOR"/>
</dbReference>
<dbReference type="InterPro" id="IPR005467">
    <property type="entry name" value="His_kinase_dom"/>
</dbReference>
<dbReference type="CDD" id="cd17546">
    <property type="entry name" value="REC_hyHK_CKI1_RcsC-like"/>
    <property type="match status" value="1"/>
</dbReference>
<dbReference type="InterPro" id="IPR036097">
    <property type="entry name" value="HisK_dim/P_sf"/>
</dbReference>
<dbReference type="PROSITE" id="PS50110">
    <property type="entry name" value="RESPONSE_REGULATORY"/>
    <property type="match status" value="1"/>
</dbReference>
<dbReference type="SMART" id="SM00388">
    <property type="entry name" value="HisKA"/>
    <property type="match status" value="1"/>
</dbReference>
<feature type="modified residue" description="4-aspartylphosphate" evidence="6">
    <location>
        <position position="647"/>
    </location>
</feature>
<dbReference type="InterPro" id="IPR011006">
    <property type="entry name" value="CheY-like_superfamily"/>
</dbReference>
<feature type="coiled-coil region" evidence="7">
    <location>
        <begin position="318"/>
        <end position="345"/>
    </location>
</feature>
<comment type="catalytic activity">
    <reaction evidence="1">
        <text>ATP + protein L-histidine = ADP + protein N-phospho-L-histidine.</text>
        <dbReference type="EC" id="2.7.13.3"/>
    </reaction>
</comment>
<gene>
    <name evidence="11" type="ORF">SM757_07425</name>
</gene>
<dbReference type="InterPro" id="IPR003661">
    <property type="entry name" value="HisK_dim/P_dom"/>
</dbReference>
<evidence type="ECO:0000256" key="5">
    <source>
        <dbReference type="ARBA" id="ARBA00022777"/>
    </source>
</evidence>
<protein>
    <recommendedName>
        <fullName evidence="2">histidine kinase</fullName>
        <ecNumber evidence="2">2.7.13.3</ecNumber>
    </recommendedName>
</protein>
<evidence type="ECO:0000259" key="10">
    <source>
        <dbReference type="PROSITE" id="PS50110"/>
    </source>
</evidence>
<reference evidence="11 12" key="1">
    <citation type="submission" date="2023-11" db="EMBL/GenBank/DDBJ databases">
        <title>Draft genome of Azohydromonas lata strain H1 (DSM1123), a polyhydroxyalkanoate producer.</title>
        <authorList>
            <person name="Traversa D."/>
            <person name="D'Addabbo P."/>
            <person name="Pazzani C."/>
            <person name="Manzari C."/>
            <person name="Chiara M."/>
            <person name="Scrascia M."/>
        </authorList>
    </citation>
    <scope>NUCLEOTIDE SEQUENCE [LARGE SCALE GENOMIC DNA]</scope>
    <source>
        <strain evidence="11 12">H1</strain>
    </source>
</reference>
<keyword evidence="5" id="KW-0418">Kinase</keyword>
<dbReference type="CDD" id="cd00082">
    <property type="entry name" value="HisKA"/>
    <property type="match status" value="1"/>
</dbReference>
<dbReference type="SUPFAM" id="SSF55785">
    <property type="entry name" value="PYP-like sensor domain (PAS domain)"/>
    <property type="match status" value="1"/>
</dbReference>
<feature type="transmembrane region" description="Helical" evidence="8">
    <location>
        <begin position="58"/>
        <end position="74"/>
    </location>
</feature>
<dbReference type="InterPro" id="IPR036890">
    <property type="entry name" value="HATPase_C_sf"/>
</dbReference>
<dbReference type="InterPro" id="IPR003594">
    <property type="entry name" value="HATPase_dom"/>
</dbReference>
<dbReference type="SUPFAM" id="SSF55874">
    <property type="entry name" value="ATPase domain of HSP90 chaperone/DNA topoisomerase II/histidine kinase"/>
    <property type="match status" value="1"/>
</dbReference>
<feature type="transmembrane region" description="Helical" evidence="8">
    <location>
        <begin position="81"/>
        <end position="103"/>
    </location>
</feature>
<dbReference type="PANTHER" id="PTHR43047">
    <property type="entry name" value="TWO-COMPONENT HISTIDINE PROTEIN KINASE"/>
    <property type="match status" value="1"/>
</dbReference>